<gene>
    <name evidence="2" type="ORF">NIASO_09770</name>
</gene>
<evidence type="ECO:0000313" key="3">
    <source>
        <dbReference type="Proteomes" id="UP000003586"/>
    </source>
</evidence>
<dbReference type="eggNOG" id="COG3403">
    <property type="taxonomic scope" value="Bacteria"/>
</dbReference>
<dbReference type="HOGENOM" id="CLU_094527_1_0_10"/>
<accession>W0F204</accession>
<dbReference type="RefSeq" id="WP_008584205.1">
    <property type="nucleotide sequence ID" value="NZ_CP007035.1"/>
</dbReference>
<dbReference type="Gene3D" id="2.60.120.560">
    <property type="entry name" value="Exo-inulinase, domain 1"/>
    <property type="match status" value="1"/>
</dbReference>
<dbReference type="KEGG" id="nso:NIASO_09770"/>
<feature type="signal peptide" evidence="1">
    <location>
        <begin position="1"/>
        <end position="19"/>
    </location>
</feature>
<dbReference type="EMBL" id="CP007035">
    <property type="protein sequence ID" value="AHF15361.1"/>
    <property type="molecule type" value="Genomic_DNA"/>
</dbReference>
<sequence length="223" mass="25163">MKIVFYFIASLLLTVPLFAQKFKPCGVAAIETKFDGKNTIRVIADTSIKTFDEPTFAKLAGSNFHNGTIEVNVLSKFIPGAPDWARGFIGIAFRINNDNSKFECIYVRPDNGRANDQIRRNHSTQYFSYPDHKFSDFRKTDPEKYESYADMGMNEWIKIKIVVKGGHARLYINESKQPCLIVNDLKYGADSSGAIGLWVGNWTEGYFSNLKISNGGATNNYKK</sequence>
<organism evidence="2 3">
    <name type="scientific">Niabella soli DSM 19437</name>
    <dbReference type="NCBI Taxonomy" id="929713"/>
    <lineage>
        <taxon>Bacteria</taxon>
        <taxon>Pseudomonadati</taxon>
        <taxon>Bacteroidota</taxon>
        <taxon>Chitinophagia</taxon>
        <taxon>Chitinophagales</taxon>
        <taxon>Chitinophagaceae</taxon>
        <taxon>Niabella</taxon>
    </lineage>
</organism>
<reference evidence="2 3" key="1">
    <citation type="submission" date="2013-12" db="EMBL/GenBank/DDBJ databases">
        <authorList>
            <consortium name="DOE Joint Genome Institute"/>
            <person name="Eisen J."/>
            <person name="Huntemann M."/>
            <person name="Han J."/>
            <person name="Chen A."/>
            <person name="Kyrpides N."/>
            <person name="Mavromatis K."/>
            <person name="Markowitz V."/>
            <person name="Palaniappan K."/>
            <person name="Ivanova N."/>
            <person name="Schaumberg A."/>
            <person name="Pati A."/>
            <person name="Liolios K."/>
            <person name="Nordberg H.P."/>
            <person name="Cantor M.N."/>
            <person name="Hua S.X."/>
            <person name="Woyke T."/>
        </authorList>
    </citation>
    <scope>NUCLEOTIDE SEQUENCE [LARGE SCALE GENOMIC DNA]</scope>
    <source>
        <strain evidence="3">DSM 19437</strain>
    </source>
</reference>
<evidence type="ECO:0008006" key="4">
    <source>
        <dbReference type="Google" id="ProtNLM"/>
    </source>
</evidence>
<evidence type="ECO:0000313" key="2">
    <source>
        <dbReference type="EMBL" id="AHF15361.1"/>
    </source>
</evidence>
<proteinExistence type="predicted"/>
<feature type="chain" id="PRO_5004787927" description="3-keto-disaccharide hydrolase domain-containing protein" evidence="1">
    <location>
        <begin position="20"/>
        <end position="223"/>
    </location>
</feature>
<keyword evidence="3" id="KW-1185">Reference proteome</keyword>
<keyword evidence="1" id="KW-0732">Signal</keyword>
<dbReference type="Proteomes" id="UP000003586">
    <property type="component" value="Chromosome"/>
</dbReference>
<dbReference type="STRING" id="929713.NIASO_09770"/>
<name>W0F204_9BACT</name>
<evidence type="ECO:0000256" key="1">
    <source>
        <dbReference type="SAM" id="SignalP"/>
    </source>
</evidence>
<dbReference type="AlphaFoldDB" id="W0F204"/>
<protein>
    <recommendedName>
        <fullName evidence="4">3-keto-disaccharide hydrolase domain-containing protein</fullName>
    </recommendedName>
</protein>